<keyword evidence="2" id="KW-1185">Reference proteome</keyword>
<protein>
    <submittedName>
        <fullName evidence="1">Uncharacterized protein</fullName>
    </submittedName>
</protein>
<gene>
    <name evidence="1" type="ORF">EV385_0273</name>
</gene>
<organism evidence="1 2">
    <name type="scientific">Krasilnikovia cinnamomea</name>
    <dbReference type="NCBI Taxonomy" id="349313"/>
    <lineage>
        <taxon>Bacteria</taxon>
        <taxon>Bacillati</taxon>
        <taxon>Actinomycetota</taxon>
        <taxon>Actinomycetes</taxon>
        <taxon>Micromonosporales</taxon>
        <taxon>Micromonosporaceae</taxon>
        <taxon>Krasilnikovia</taxon>
    </lineage>
</organism>
<sequence>MSKHPPARRCDHELVTLDLGQITDSTAWTSPDATSFTPPYLSTYAYDGPFADGLPAFDVTHDETSLIYATNWGFTCTMRGVEEPWGHDIAVPMGHTQLYTLEKRAVVAAGGAVMRIWPAAHPSDRNQAWRLIVPQTAEQRFRNQEAAPGIEAGVNDAVSLAARLGSPVLLARQVYERYWH</sequence>
<evidence type="ECO:0000313" key="2">
    <source>
        <dbReference type="Proteomes" id="UP000292564"/>
    </source>
</evidence>
<evidence type="ECO:0000313" key="1">
    <source>
        <dbReference type="EMBL" id="RZU48556.1"/>
    </source>
</evidence>
<dbReference type="AlphaFoldDB" id="A0A4V2G6G3"/>
<name>A0A4V2G6G3_9ACTN</name>
<dbReference type="Proteomes" id="UP000292564">
    <property type="component" value="Unassembled WGS sequence"/>
</dbReference>
<comment type="caution">
    <text evidence="1">The sequence shown here is derived from an EMBL/GenBank/DDBJ whole genome shotgun (WGS) entry which is preliminary data.</text>
</comment>
<accession>A0A4V2G6G3</accession>
<dbReference type="EMBL" id="SHKY01000001">
    <property type="protein sequence ID" value="RZU48556.1"/>
    <property type="molecule type" value="Genomic_DNA"/>
</dbReference>
<reference evidence="1 2" key="1">
    <citation type="submission" date="2019-02" db="EMBL/GenBank/DDBJ databases">
        <title>Sequencing the genomes of 1000 actinobacteria strains.</title>
        <authorList>
            <person name="Klenk H.-P."/>
        </authorList>
    </citation>
    <scope>NUCLEOTIDE SEQUENCE [LARGE SCALE GENOMIC DNA]</scope>
    <source>
        <strain evidence="1 2">DSM 45162</strain>
    </source>
</reference>
<proteinExistence type="predicted"/>